<dbReference type="SMR" id="A2DKY4"/>
<dbReference type="PANTHER" id="PTHR24346:SF30">
    <property type="entry name" value="MATERNAL EMBRYONIC LEUCINE ZIPPER KINASE"/>
    <property type="match status" value="1"/>
</dbReference>
<dbReference type="SUPFAM" id="SSF56112">
    <property type="entry name" value="Protein kinase-like (PK-like)"/>
    <property type="match status" value="1"/>
</dbReference>
<dbReference type="STRING" id="5722.A2DKY4"/>
<reference evidence="6" key="2">
    <citation type="journal article" date="2007" name="Science">
        <title>Draft genome sequence of the sexually transmitted pathogen Trichomonas vaginalis.</title>
        <authorList>
            <person name="Carlton J.M."/>
            <person name="Hirt R.P."/>
            <person name="Silva J.C."/>
            <person name="Delcher A.L."/>
            <person name="Schatz M."/>
            <person name="Zhao Q."/>
            <person name="Wortman J.R."/>
            <person name="Bidwell S.L."/>
            <person name="Alsmark U.C.M."/>
            <person name="Besteiro S."/>
            <person name="Sicheritz-Ponten T."/>
            <person name="Noel C.J."/>
            <person name="Dacks J.B."/>
            <person name="Foster P.G."/>
            <person name="Simillion C."/>
            <person name="Van de Peer Y."/>
            <person name="Miranda-Saavedra D."/>
            <person name="Barton G.J."/>
            <person name="Westrop G.D."/>
            <person name="Mueller S."/>
            <person name="Dessi D."/>
            <person name="Fiori P.L."/>
            <person name="Ren Q."/>
            <person name="Paulsen I."/>
            <person name="Zhang H."/>
            <person name="Bastida-Corcuera F.D."/>
            <person name="Simoes-Barbosa A."/>
            <person name="Brown M.T."/>
            <person name="Hayes R.D."/>
            <person name="Mukherjee M."/>
            <person name="Okumura C.Y."/>
            <person name="Schneider R."/>
            <person name="Smith A.J."/>
            <person name="Vanacova S."/>
            <person name="Villalvazo M."/>
            <person name="Haas B.J."/>
            <person name="Pertea M."/>
            <person name="Feldblyum T.V."/>
            <person name="Utterback T.R."/>
            <person name="Shu C.L."/>
            <person name="Osoegawa K."/>
            <person name="de Jong P.J."/>
            <person name="Hrdy I."/>
            <person name="Horvathova L."/>
            <person name="Zubacova Z."/>
            <person name="Dolezal P."/>
            <person name="Malik S.B."/>
            <person name="Logsdon J.M. Jr."/>
            <person name="Henze K."/>
            <person name="Gupta A."/>
            <person name="Wang C.C."/>
            <person name="Dunne R.L."/>
            <person name="Upcroft J.A."/>
            <person name="Upcroft P."/>
            <person name="White O."/>
            <person name="Salzberg S.L."/>
            <person name="Tang P."/>
            <person name="Chiu C.-H."/>
            <person name="Lee Y.-S."/>
            <person name="Embley T.M."/>
            <person name="Coombs G.H."/>
            <person name="Mottram J.C."/>
            <person name="Tachezy J."/>
            <person name="Fraser-Liggett C.M."/>
            <person name="Johnson P.J."/>
        </authorList>
    </citation>
    <scope>NUCLEOTIDE SEQUENCE [LARGE SCALE GENOMIC DNA]</scope>
    <source>
        <strain evidence="6">G3</strain>
    </source>
</reference>
<dbReference type="VEuPathDB" id="TrichDB:TVAG_146800"/>
<keyword evidence="7" id="KW-1185">Reference proteome</keyword>
<dbReference type="OrthoDB" id="5809314at2759"/>
<dbReference type="PROSITE" id="PS50011">
    <property type="entry name" value="PROTEIN_KINASE_DOM"/>
    <property type="match status" value="1"/>
</dbReference>
<dbReference type="Pfam" id="PF00069">
    <property type="entry name" value="Pkinase"/>
    <property type="match status" value="1"/>
</dbReference>
<feature type="binding site" evidence="3">
    <location>
        <position position="42"/>
    </location>
    <ligand>
        <name>ATP</name>
        <dbReference type="ChEBI" id="CHEBI:30616"/>
    </ligand>
</feature>
<accession>A2DKY4</accession>
<dbReference type="KEGG" id="tva:5464454"/>
<dbReference type="InterPro" id="IPR000719">
    <property type="entry name" value="Prot_kinase_dom"/>
</dbReference>
<dbReference type="GO" id="GO:0005524">
    <property type="term" value="F:ATP binding"/>
    <property type="evidence" value="ECO:0007669"/>
    <property type="project" value="UniProtKB-UniRule"/>
</dbReference>
<dbReference type="Gene3D" id="1.10.510.10">
    <property type="entry name" value="Transferase(Phosphotransferase) domain 1"/>
    <property type="match status" value="1"/>
</dbReference>
<gene>
    <name evidence="6" type="ORF">TVAG_146800</name>
</gene>
<organism evidence="6 7">
    <name type="scientific">Trichomonas vaginalis (strain ATCC PRA-98 / G3)</name>
    <dbReference type="NCBI Taxonomy" id="412133"/>
    <lineage>
        <taxon>Eukaryota</taxon>
        <taxon>Metamonada</taxon>
        <taxon>Parabasalia</taxon>
        <taxon>Trichomonadida</taxon>
        <taxon>Trichomonadidae</taxon>
        <taxon>Trichomonas</taxon>
    </lineage>
</organism>
<evidence type="ECO:0000313" key="7">
    <source>
        <dbReference type="Proteomes" id="UP000001542"/>
    </source>
</evidence>
<dbReference type="VEuPathDB" id="TrichDB:TVAGG3_0362010"/>
<dbReference type="PROSITE" id="PS00108">
    <property type="entry name" value="PROTEIN_KINASE_ST"/>
    <property type="match status" value="1"/>
</dbReference>
<dbReference type="PROSITE" id="PS00107">
    <property type="entry name" value="PROTEIN_KINASE_ATP"/>
    <property type="match status" value="1"/>
</dbReference>
<dbReference type="PANTHER" id="PTHR24346">
    <property type="entry name" value="MAP/MICROTUBULE AFFINITY-REGULATING KINASE"/>
    <property type="match status" value="1"/>
</dbReference>
<dbReference type="EMBL" id="DS113213">
    <property type="protein sequence ID" value="EAY18937.1"/>
    <property type="molecule type" value="Genomic_DNA"/>
</dbReference>
<dbReference type="Proteomes" id="UP000001542">
    <property type="component" value="Unassembled WGS sequence"/>
</dbReference>
<protein>
    <submittedName>
        <fullName evidence="6">CAMK family protein kinase</fullName>
    </submittedName>
</protein>
<dbReference type="eggNOG" id="KOG0586">
    <property type="taxonomic scope" value="Eukaryota"/>
</dbReference>
<evidence type="ECO:0000259" key="5">
    <source>
        <dbReference type="PROSITE" id="PS50011"/>
    </source>
</evidence>
<evidence type="ECO:0000313" key="6">
    <source>
        <dbReference type="EMBL" id="EAY18937.1"/>
    </source>
</evidence>
<keyword evidence="6" id="KW-0808">Transferase</keyword>
<proteinExistence type="inferred from homology"/>
<evidence type="ECO:0000256" key="3">
    <source>
        <dbReference type="PROSITE-ProRule" id="PRU10141"/>
    </source>
</evidence>
<keyword evidence="2 3" id="KW-0067">ATP-binding</keyword>
<dbReference type="GO" id="GO:0004674">
    <property type="term" value="F:protein serine/threonine kinase activity"/>
    <property type="evidence" value="ECO:0000318"/>
    <property type="project" value="GO_Central"/>
</dbReference>
<name>A2DKY4_TRIV3</name>
<comment type="similarity">
    <text evidence="4">Belongs to the protein kinase superfamily.</text>
</comment>
<dbReference type="RefSeq" id="XP_001579923.1">
    <property type="nucleotide sequence ID" value="XM_001579873.1"/>
</dbReference>
<reference evidence="6" key="1">
    <citation type="submission" date="2006-10" db="EMBL/GenBank/DDBJ databases">
        <authorList>
            <person name="Amadeo P."/>
            <person name="Zhao Q."/>
            <person name="Wortman J."/>
            <person name="Fraser-Liggett C."/>
            <person name="Carlton J."/>
        </authorList>
    </citation>
    <scope>NUCLEOTIDE SEQUENCE</scope>
    <source>
        <strain evidence="6">G3</strain>
    </source>
</reference>
<evidence type="ECO:0000256" key="2">
    <source>
        <dbReference type="ARBA" id="ARBA00022840"/>
    </source>
</evidence>
<dbReference type="InterPro" id="IPR011009">
    <property type="entry name" value="Kinase-like_dom_sf"/>
</dbReference>
<keyword evidence="4" id="KW-0723">Serine/threonine-protein kinase</keyword>
<dbReference type="InterPro" id="IPR017441">
    <property type="entry name" value="Protein_kinase_ATP_BS"/>
</dbReference>
<dbReference type="SMART" id="SM00220">
    <property type="entry name" value="S_TKc"/>
    <property type="match status" value="1"/>
</dbReference>
<dbReference type="InParanoid" id="A2DKY4"/>
<evidence type="ECO:0000256" key="4">
    <source>
        <dbReference type="RuleBase" id="RU000304"/>
    </source>
</evidence>
<feature type="domain" description="Protein kinase" evidence="5">
    <location>
        <begin position="13"/>
        <end position="255"/>
    </location>
</feature>
<evidence type="ECO:0000256" key="1">
    <source>
        <dbReference type="ARBA" id="ARBA00022741"/>
    </source>
</evidence>
<dbReference type="FunFam" id="1.10.510.10:FF:002883">
    <property type="entry name" value="CAMK family protein kinase"/>
    <property type="match status" value="1"/>
</dbReference>
<keyword evidence="1 3" id="KW-0547">Nucleotide-binding</keyword>
<keyword evidence="6" id="KW-0418">Kinase</keyword>
<dbReference type="AlphaFoldDB" id="A2DKY4"/>
<dbReference type="InterPro" id="IPR008271">
    <property type="entry name" value="Ser/Thr_kinase_AS"/>
</dbReference>
<sequence>MQHREIVERFGKYKFIKKIGEGAFAMIALCQNQKTKENVAIKVINRKHVLENGILEYLERELKLIGRINHPSFPKYHEIIYNEDSILIVMEYMPNGNLIELVNSGVNFSMSDKLNILYKIASGINYLHERGISHRDIKAENIVFDSDYQPKIIDFGLAHEKECHLKTFCGTPNYIAPEVITAHVLLTKKFPFEFKSEAKFIKEIMTNSLKIQNLCYGEMHDLINDCLVIEPERRLTSKQIVAKLDEIISKRNIFLTMSGRITIPKMIRLDIFNRCNTDKFLEYSLEQGDLIYLGRVLTIIHKINVCI</sequence>
<dbReference type="PIRSF" id="PIRSF000654">
    <property type="entry name" value="Integrin-linked_kinase"/>
    <property type="match status" value="1"/>
</dbReference>